<reference evidence="2" key="1">
    <citation type="submission" date="2016-11" db="UniProtKB">
        <authorList>
            <consortium name="WormBaseParasite"/>
        </authorList>
    </citation>
    <scope>IDENTIFICATION</scope>
</reference>
<evidence type="ECO:0000313" key="2">
    <source>
        <dbReference type="WBParaSite" id="Hba_13188"/>
    </source>
</evidence>
<protein>
    <submittedName>
        <fullName evidence="2">Secreted protein</fullName>
    </submittedName>
</protein>
<accession>A0A1I7X6E9</accession>
<dbReference type="Proteomes" id="UP000095283">
    <property type="component" value="Unplaced"/>
</dbReference>
<keyword evidence="1" id="KW-1185">Reference proteome</keyword>
<sequence>MSSAVKLAYMTLLGLCPQFHSTLSSLNCHTISKALRTTIIHLHKHGEKNVAITKKLCHKNGSSPDCGTKSGVWYSKGSS</sequence>
<dbReference type="WBParaSite" id="Hba_13188">
    <property type="protein sequence ID" value="Hba_13188"/>
    <property type="gene ID" value="Hba_13188"/>
</dbReference>
<dbReference type="AlphaFoldDB" id="A0A1I7X6E9"/>
<proteinExistence type="predicted"/>
<evidence type="ECO:0000313" key="1">
    <source>
        <dbReference type="Proteomes" id="UP000095283"/>
    </source>
</evidence>
<organism evidence="1 2">
    <name type="scientific">Heterorhabditis bacteriophora</name>
    <name type="common">Entomopathogenic nematode worm</name>
    <dbReference type="NCBI Taxonomy" id="37862"/>
    <lineage>
        <taxon>Eukaryota</taxon>
        <taxon>Metazoa</taxon>
        <taxon>Ecdysozoa</taxon>
        <taxon>Nematoda</taxon>
        <taxon>Chromadorea</taxon>
        <taxon>Rhabditida</taxon>
        <taxon>Rhabditina</taxon>
        <taxon>Rhabditomorpha</taxon>
        <taxon>Strongyloidea</taxon>
        <taxon>Heterorhabditidae</taxon>
        <taxon>Heterorhabditis</taxon>
    </lineage>
</organism>
<name>A0A1I7X6E9_HETBA</name>